<evidence type="ECO:0000313" key="2">
    <source>
        <dbReference type="Proteomes" id="UP000644507"/>
    </source>
</evidence>
<organism evidence="1 2">
    <name type="scientific">Roseibacillus persicicus</name>
    <dbReference type="NCBI Taxonomy" id="454148"/>
    <lineage>
        <taxon>Bacteria</taxon>
        <taxon>Pseudomonadati</taxon>
        <taxon>Verrucomicrobiota</taxon>
        <taxon>Verrucomicrobiia</taxon>
        <taxon>Verrucomicrobiales</taxon>
        <taxon>Verrucomicrobiaceae</taxon>
        <taxon>Roseibacillus</taxon>
    </lineage>
</organism>
<dbReference type="Proteomes" id="UP000644507">
    <property type="component" value="Unassembled WGS sequence"/>
</dbReference>
<proteinExistence type="predicted"/>
<protein>
    <recommendedName>
        <fullName evidence="3">Methane oxygenase PmoA</fullName>
    </recommendedName>
</protein>
<reference evidence="1" key="2">
    <citation type="submission" date="2020-09" db="EMBL/GenBank/DDBJ databases">
        <authorList>
            <person name="Sun Q."/>
            <person name="Kim S."/>
        </authorList>
    </citation>
    <scope>NUCLEOTIDE SEQUENCE</scope>
    <source>
        <strain evidence="1">KCTC 12988</strain>
    </source>
</reference>
<reference evidence="1" key="1">
    <citation type="journal article" date="2014" name="Int. J. Syst. Evol. Microbiol.">
        <title>Complete genome sequence of Corynebacterium casei LMG S-19264T (=DSM 44701T), isolated from a smear-ripened cheese.</title>
        <authorList>
            <consortium name="US DOE Joint Genome Institute (JGI-PGF)"/>
            <person name="Walter F."/>
            <person name="Albersmeier A."/>
            <person name="Kalinowski J."/>
            <person name="Ruckert C."/>
        </authorList>
    </citation>
    <scope>NUCLEOTIDE SEQUENCE</scope>
    <source>
        <strain evidence="1">KCTC 12988</strain>
    </source>
</reference>
<dbReference type="Pfam" id="PF14100">
    <property type="entry name" value="DUF6807"/>
    <property type="match status" value="1"/>
</dbReference>
<name>A0A918WH89_9BACT</name>
<comment type="caution">
    <text evidence="1">The sequence shown here is derived from an EMBL/GenBank/DDBJ whole genome shotgun (WGS) entry which is preliminary data.</text>
</comment>
<dbReference type="RefSeq" id="WP_377047530.1">
    <property type="nucleotide sequence ID" value="NZ_JBHLZH010000010.1"/>
</dbReference>
<evidence type="ECO:0008006" key="3">
    <source>
        <dbReference type="Google" id="ProtNLM"/>
    </source>
</evidence>
<evidence type="ECO:0000313" key="1">
    <source>
        <dbReference type="EMBL" id="GHC46266.1"/>
    </source>
</evidence>
<dbReference type="EMBL" id="BMXI01000003">
    <property type="protein sequence ID" value="GHC46266.1"/>
    <property type="molecule type" value="Genomic_DNA"/>
</dbReference>
<dbReference type="InterPro" id="IPR029475">
    <property type="entry name" value="DUF6807"/>
</dbReference>
<accession>A0A918WH89</accession>
<gene>
    <name evidence="1" type="ORF">GCM10007100_09800</name>
</gene>
<keyword evidence="2" id="KW-1185">Reference proteome</keyword>
<dbReference type="AlphaFoldDB" id="A0A918WH89"/>
<sequence length="301" mass="33394">MSGALVGWVHGEVSLKAEGKTVSVLHDGEVVAVYRGDQRVPCIYPLVGPTGTNVTRHYPLGEGTTGEEKDHPHHVSFWMAHGDVNGHDFWHGKENRIVHKGVTHSSSQSVDGVDEANLTVELEWQAGEKVVLTEERKYRFHFEKETWLVDVSCALSAVEEAVFGDTKEGTFAIRVTPTLRMKGEVGEGKILDSEGRTDGDCWGKRSKWVAFHGPDSAGESLVVALMDHRDNLRHPTWWHARDYGLLAANPFGQHDFEGLKDQPEIGDFTLAEGKSFTQRYRLVLSAGKADGAALEGLWKNW</sequence>